<evidence type="ECO:0000313" key="2">
    <source>
        <dbReference type="EnsemblPlants" id="EMT17739"/>
    </source>
</evidence>
<protein>
    <recommendedName>
        <fullName evidence="1">KIB1-4 beta-propeller domain-containing protein</fullName>
    </recommendedName>
</protein>
<dbReference type="EnsemblPlants" id="EMT17739">
    <property type="protein sequence ID" value="EMT17739"/>
    <property type="gene ID" value="F775_22356"/>
</dbReference>
<sequence length="506" mass="57237">MAKRLRSPDRGDGGKRPRHGRKHLYIVLDDCEKGYSVHKVNVDADGRRHASQPNQDQIQADRRGNRRKRSNRPKNAATKRNGQFKIVPPSSVLISLAFLTMVYTGRRDWPNLPTALIDDIADRLLSHDVSEYFRLRSACKEWRRCTADAREGCNHLDPRFRPRRWIMLSNGTDGDGRRFLNLSTGASARVYLPELSRHHLEASTEGLLLLRDKASHAVRLLNPLTRALTDLPPVTADLGGAYAVWTGPFQSAARIIYAGVSDETSPSSVVLLMADRHLGRAIAYAKPGDQRWAVMDDEMWRADNPMWCRFSSASTLQGRFYFATLEGHVMHARLCPEPRVVPVVVEQPNTDHNMFCYLVPPDNDDHRCGGGMLMVRYYLSLDHLSADERRIMKRRRKVMDVIRVEHHVRENRWNLIQVFEVDVAGKRLVPVEDIGRHRAVFVGDVACFSFSARRFPCVAGNAIHMGALGARCPPVGVRYLADKTADPSFVFTTDVPGFLDCISVKQ</sequence>
<feature type="domain" description="KIB1-4 beta-propeller" evidence="1">
    <location>
        <begin position="179"/>
        <end position="465"/>
    </location>
</feature>
<dbReference type="AlphaFoldDB" id="N1R109"/>
<dbReference type="InterPro" id="IPR005174">
    <property type="entry name" value="KIB1-4_b-propeller"/>
</dbReference>
<reference evidence="2" key="1">
    <citation type="submission" date="2015-06" db="UniProtKB">
        <authorList>
            <consortium name="EnsemblPlants"/>
        </authorList>
    </citation>
    <scope>IDENTIFICATION</scope>
</reference>
<dbReference type="PANTHER" id="PTHR33165">
    <property type="entry name" value="F-BOX DOMAIN CONTAINING PROTEIN-LIKE-RELATED"/>
    <property type="match status" value="1"/>
</dbReference>
<organism evidence="2">
    <name type="scientific">Aegilops tauschii</name>
    <name type="common">Tausch's goatgrass</name>
    <name type="synonym">Aegilops squarrosa</name>
    <dbReference type="NCBI Taxonomy" id="37682"/>
    <lineage>
        <taxon>Eukaryota</taxon>
        <taxon>Viridiplantae</taxon>
        <taxon>Streptophyta</taxon>
        <taxon>Embryophyta</taxon>
        <taxon>Tracheophyta</taxon>
        <taxon>Spermatophyta</taxon>
        <taxon>Magnoliopsida</taxon>
        <taxon>Liliopsida</taxon>
        <taxon>Poales</taxon>
        <taxon>Poaceae</taxon>
        <taxon>BOP clade</taxon>
        <taxon>Pooideae</taxon>
        <taxon>Triticodae</taxon>
        <taxon>Triticeae</taxon>
        <taxon>Triticinae</taxon>
        <taxon>Aegilops</taxon>
    </lineage>
</organism>
<dbReference type="Pfam" id="PF03478">
    <property type="entry name" value="Beta-prop_KIB1-4"/>
    <property type="match status" value="1"/>
</dbReference>
<accession>N1R109</accession>
<name>N1R109_AEGTA</name>
<dbReference type="ExpressionAtlas" id="N1R109">
    <property type="expression patterns" value="baseline"/>
</dbReference>
<dbReference type="PANTHER" id="PTHR33165:SF58">
    <property type="entry name" value="OS05G0123400 PROTEIN"/>
    <property type="match status" value="1"/>
</dbReference>
<evidence type="ECO:0000259" key="1">
    <source>
        <dbReference type="Pfam" id="PF03478"/>
    </source>
</evidence>
<proteinExistence type="predicted"/>